<organism evidence="9 10">
    <name type="scientific">Microbacterium invictum</name>
    <dbReference type="NCBI Taxonomy" id="515415"/>
    <lineage>
        <taxon>Bacteria</taxon>
        <taxon>Bacillati</taxon>
        <taxon>Actinomycetota</taxon>
        <taxon>Actinomycetes</taxon>
        <taxon>Micrococcales</taxon>
        <taxon>Microbacteriaceae</taxon>
        <taxon>Microbacterium</taxon>
    </lineage>
</organism>
<feature type="compositionally biased region" description="Polar residues" evidence="6">
    <location>
        <begin position="1"/>
        <end position="10"/>
    </location>
</feature>
<dbReference type="RefSeq" id="WP_248199115.1">
    <property type="nucleotide sequence ID" value="NZ_BAABCO010000003.1"/>
</dbReference>
<keyword evidence="5 7" id="KW-0472">Membrane</keyword>
<feature type="domain" description="Type II secretion system protein GspF" evidence="8">
    <location>
        <begin position="35"/>
        <end position="149"/>
    </location>
</feature>
<keyword evidence="10" id="KW-1185">Reference proteome</keyword>
<evidence type="ECO:0000256" key="1">
    <source>
        <dbReference type="ARBA" id="ARBA00004651"/>
    </source>
</evidence>
<accession>A0AA40SLI3</accession>
<proteinExistence type="predicted"/>
<dbReference type="Proteomes" id="UP000549113">
    <property type="component" value="Unassembled WGS sequence"/>
</dbReference>
<evidence type="ECO:0000256" key="6">
    <source>
        <dbReference type="SAM" id="MobiDB-lite"/>
    </source>
</evidence>
<dbReference type="AlphaFoldDB" id="A0AA40SLI3"/>
<dbReference type="InterPro" id="IPR018076">
    <property type="entry name" value="T2SS_GspF_dom"/>
</dbReference>
<evidence type="ECO:0000256" key="2">
    <source>
        <dbReference type="ARBA" id="ARBA00022475"/>
    </source>
</evidence>
<keyword evidence="3 7" id="KW-0812">Transmembrane</keyword>
<dbReference type="Pfam" id="PF00482">
    <property type="entry name" value="T2SSF"/>
    <property type="match status" value="1"/>
</dbReference>
<evidence type="ECO:0000256" key="3">
    <source>
        <dbReference type="ARBA" id="ARBA00022692"/>
    </source>
</evidence>
<evidence type="ECO:0000256" key="4">
    <source>
        <dbReference type="ARBA" id="ARBA00022989"/>
    </source>
</evidence>
<evidence type="ECO:0000313" key="9">
    <source>
        <dbReference type="EMBL" id="MBB4138446.1"/>
    </source>
</evidence>
<feature type="transmembrane region" description="Helical" evidence="7">
    <location>
        <begin position="277"/>
        <end position="299"/>
    </location>
</feature>
<keyword evidence="2" id="KW-1003">Cell membrane</keyword>
<evidence type="ECO:0000256" key="7">
    <source>
        <dbReference type="SAM" id="Phobius"/>
    </source>
</evidence>
<reference evidence="9 10" key="1">
    <citation type="submission" date="2020-08" db="EMBL/GenBank/DDBJ databases">
        <title>Sequencing the genomes of 1000 actinobacteria strains.</title>
        <authorList>
            <person name="Klenk H.-P."/>
        </authorList>
    </citation>
    <scope>NUCLEOTIDE SEQUENCE [LARGE SCALE GENOMIC DNA]</scope>
    <source>
        <strain evidence="9 10">DSM 19600</strain>
    </source>
</reference>
<protein>
    <submittedName>
        <fullName evidence="9">Tight adherence protein B</fullName>
    </submittedName>
</protein>
<dbReference type="EMBL" id="JACIFH010000001">
    <property type="protein sequence ID" value="MBB4138446.1"/>
    <property type="molecule type" value="Genomic_DNA"/>
</dbReference>
<dbReference type="PANTHER" id="PTHR35007:SF4">
    <property type="entry name" value="CONSERVED TRANSMEMBRANE PROTEIN-RELATED"/>
    <property type="match status" value="1"/>
</dbReference>
<dbReference type="GO" id="GO:0005886">
    <property type="term" value="C:plasma membrane"/>
    <property type="evidence" value="ECO:0007669"/>
    <property type="project" value="UniProtKB-SubCell"/>
</dbReference>
<evidence type="ECO:0000313" key="10">
    <source>
        <dbReference type="Proteomes" id="UP000549113"/>
    </source>
</evidence>
<comment type="subcellular location">
    <subcellularLocation>
        <location evidence="1">Cell membrane</location>
        <topology evidence="1">Multi-pass membrane protein</topology>
    </subcellularLocation>
</comment>
<evidence type="ECO:0000259" key="8">
    <source>
        <dbReference type="Pfam" id="PF00482"/>
    </source>
</evidence>
<gene>
    <name evidence="9" type="ORF">BKA10_000240</name>
</gene>
<keyword evidence="4 7" id="KW-1133">Transmembrane helix</keyword>
<name>A0AA40SLI3_9MICO</name>
<comment type="caution">
    <text evidence="9">The sequence shown here is derived from an EMBL/GenBank/DDBJ whole genome shotgun (WGS) entry which is preliminary data.</text>
</comment>
<sequence>MTIATEASTGRKQRATRPGPADDGAEAAVVSETVQRLAVLLQAGVIPDRAWEHLATAGDPVAARVTAATAGGASTVDTLEGMGGAWQQVAVAWRVSQTVGAPLAPSLRSTADALRDSQESRDDVTVALAEPVATARLIAWLPLVAIALGLLFGFDIAATLTHPIGIACVVLGAVLMLVARHWTRRLIAGAQPDAGIPGLQCEVVAIALCGGVSIDRALRVVEGSGGGAIQPETEGILRLSRIAGAPAIDLLRAAAASARHRARTDGRLRAARLGGRLLVPLGVCTLPAFMLLGVGPMLLSVLTSEVVVL</sequence>
<dbReference type="PANTHER" id="PTHR35007">
    <property type="entry name" value="INTEGRAL MEMBRANE PROTEIN-RELATED"/>
    <property type="match status" value="1"/>
</dbReference>
<feature type="transmembrane region" description="Helical" evidence="7">
    <location>
        <begin position="137"/>
        <end position="154"/>
    </location>
</feature>
<feature type="transmembrane region" description="Helical" evidence="7">
    <location>
        <begin position="160"/>
        <end position="179"/>
    </location>
</feature>
<feature type="region of interest" description="Disordered" evidence="6">
    <location>
        <begin position="1"/>
        <end position="26"/>
    </location>
</feature>
<evidence type="ECO:0000256" key="5">
    <source>
        <dbReference type="ARBA" id="ARBA00023136"/>
    </source>
</evidence>